<sequence length="767" mass="85791">MAAEESINQIQMGAIAPAAKLTDWEKEPQIRDLKQDLESAKPSHQGQMSKINRWNDLHKVSGSARPKKIKGRSSVQPKLIRKQAEWRYSALSEPFLGSNKLFNVKPVTFEDDDAAKQNELVLNWQFRTKLDRVKLIDNYVRTVVDEGTGILQVGWNRVTTQIMEEVPTFDHYPVSTQKEIDQLSQAMELKNSDPRHYDENVSPEIKAAVDYYEETQQPTTAVVSGSQQVPTEKVIENRPTVHIHNPQNIMIDPSCNGDLDKAMFVVLSFETNKADLLKNPDRYKNLDAVNWEGNSPLATPDHETSTPDSFAFTDAMRKKVVAHEYWGFHDIHDDGVLVPIVCTWIGDILIRMEENPFPDQKLPFVVVTYLPVKRELYGEPDAELLEDNQNVLGAVMRGMIDLLGRSANSQQGFAKGMLDPLNKRRFENGEDYEFNPNLSPAQGLIEHKYPELPNAALQMTSLQNQEAESLTGVKSFSGGISGEAFGDVAAGIRGVLDAASKREMGILRRLAKGMTEVAQKIIAMNAVFLSEEETIRVTNREFVTVKREDLVGNFDLETDIATAEVDNARSQDLAFMLQTIGPNTDQGIVMMILAEIADLKRMPALAEKIRTFKPQPSPEQQKMQQLEIQKAELENQKIQSEIDLNAAKAEEARANKDQKNLDYVEQETGTAHARDMEKQKAQSQGNQNLQVTKALTTPRKEGEKAPNVEAAIGFNSLSDKLGEASQEPPVSSTIARDELAGGDPRLNLNSQQFQPQLDPALNPNQNI</sequence>
<feature type="region of interest" description="Disordered" evidence="2">
    <location>
        <begin position="668"/>
        <end position="767"/>
    </location>
</feature>
<gene>
    <name evidence="3" type="ORF">Arace01_00073</name>
</gene>
<evidence type="ECO:0000313" key="3">
    <source>
        <dbReference type="EMBL" id="XAI69739.1"/>
    </source>
</evidence>
<dbReference type="InterPro" id="IPR056909">
    <property type="entry name" value="SU10_portal"/>
</dbReference>
<feature type="compositionally biased region" description="Polar residues" evidence="2">
    <location>
        <begin position="681"/>
        <end position="695"/>
    </location>
</feature>
<dbReference type="EMBL" id="PP179312">
    <property type="protein sequence ID" value="XAI69739.1"/>
    <property type="molecule type" value="Genomic_DNA"/>
</dbReference>
<evidence type="ECO:0000256" key="2">
    <source>
        <dbReference type="SAM" id="MobiDB-lite"/>
    </source>
</evidence>
<protein>
    <submittedName>
        <fullName evidence="3">Portal protein</fullName>
    </submittedName>
</protein>
<name>A0AAU6W0K3_9VIRU</name>
<feature type="coiled-coil region" evidence="1">
    <location>
        <begin position="619"/>
        <end position="667"/>
    </location>
</feature>
<proteinExistence type="predicted"/>
<evidence type="ECO:0000256" key="1">
    <source>
        <dbReference type="SAM" id="Coils"/>
    </source>
</evidence>
<keyword evidence="1" id="KW-0175">Coiled coil</keyword>
<dbReference type="Pfam" id="PF23899">
    <property type="entry name" value="SU10_portal"/>
    <property type="match status" value="1"/>
</dbReference>
<organism evidence="3">
    <name type="scientific">Pseudomonas phage Arace01</name>
    <dbReference type="NCBI Taxonomy" id="3138526"/>
    <lineage>
        <taxon>Viruses</taxon>
    </lineage>
</organism>
<reference evidence="3" key="1">
    <citation type="journal article" date="2024" name="J. Gen. Virol.">
        <title>Novel phages of Pseudomonas syringae unveil numerous potential auxiliary metabolic genes.</title>
        <authorList>
            <person name="Feltin C."/>
            <person name="Garneau J.R."/>
            <person name="Morris C.E."/>
            <person name="Berard A."/>
            <person name="Torres-Barcelo C."/>
        </authorList>
    </citation>
    <scope>NUCLEOTIDE SEQUENCE</scope>
</reference>
<accession>A0AAU6W0K3</accession>